<keyword evidence="5" id="KW-0732">Signal</keyword>
<evidence type="ECO:0000256" key="4">
    <source>
        <dbReference type="ARBA" id="ARBA00022807"/>
    </source>
</evidence>
<dbReference type="EMBL" id="JAGGKT010000007">
    <property type="protein sequence ID" value="MBP1932553.1"/>
    <property type="molecule type" value="Genomic_DNA"/>
</dbReference>
<evidence type="ECO:0000259" key="6">
    <source>
        <dbReference type="PROSITE" id="PS51272"/>
    </source>
</evidence>
<dbReference type="SUPFAM" id="SSF54001">
    <property type="entry name" value="Cysteine proteinases"/>
    <property type="match status" value="1"/>
</dbReference>
<feature type="domain" description="SLH" evidence="6">
    <location>
        <begin position="25"/>
        <end position="84"/>
    </location>
</feature>
<evidence type="ECO:0000256" key="1">
    <source>
        <dbReference type="ARBA" id="ARBA00007074"/>
    </source>
</evidence>
<evidence type="ECO:0000256" key="5">
    <source>
        <dbReference type="SAM" id="SignalP"/>
    </source>
</evidence>
<dbReference type="Gene3D" id="3.90.1720.10">
    <property type="entry name" value="endopeptidase domain like (from Nostoc punctiforme)"/>
    <property type="match status" value="1"/>
</dbReference>
<keyword evidence="4" id="KW-0788">Thiol protease</keyword>
<dbReference type="RefSeq" id="WP_209810602.1">
    <property type="nucleotide sequence ID" value="NZ_JAGGKT010000007.1"/>
</dbReference>
<feature type="domain" description="SLH" evidence="6">
    <location>
        <begin position="85"/>
        <end position="148"/>
    </location>
</feature>
<evidence type="ECO:0000313" key="9">
    <source>
        <dbReference type="Proteomes" id="UP001519343"/>
    </source>
</evidence>
<feature type="signal peptide" evidence="5">
    <location>
        <begin position="1"/>
        <end position="23"/>
    </location>
</feature>
<organism evidence="8 9">
    <name type="scientific">Ammoniphilus resinae</name>
    <dbReference type="NCBI Taxonomy" id="861532"/>
    <lineage>
        <taxon>Bacteria</taxon>
        <taxon>Bacillati</taxon>
        <taxon>Bacillota</taxon>
        <taxon>Bacilli</taxon>
        <taxon>Bacillales</taxon>
        <taxon>Paenibacillaceae</taxon>
        <taxon>Aneurinibacillus group</taxon>
        <taxon>Ammoniphilus</taxon>
    </lineage>
</organism>
<feature type="domain" description="SLH" evidence="6">
    <location>
        <begin position="149"/>
        <end position="208"/>
    </location>
</feature>
<evidence type="ECO:0000313" key="8">
    <source>
        <dbReference type="EMBL" id="MBP1932553.1"/>
    </source>
</evidence>
<dbReference type="Pfam" id="PF00395">
    <property type="entry name" value="SLH"/>
    <property type="match status" value="3"/>
</dbReference>
<keyword evidence="2" id="KW-0645">Protease</keyword>
<evidence type="ECO:0000256" key="3">
    <source>
        <dbReference type="ARBA" id="ARBA00022801"/>
    </source>
</evidence>
<dbReference type="PROSITE" id="PS51272">
    <property type="entry name" value="SLH"/>
    <property type="match status" value="3"/>
</dbReference>
<proteinExistence type="inferred from homology"/>
<dbReference type="Proteomes" id="UP001519343">
    <property type="component" value="Unassembled WGS sequence"/>
</dbReference>
<evidence type="ECO:0000256" key="2">
    <source>
        <dbReference type="ARBA" id="ARBA00022670"/>
    </source>
</evidence>
<dbReference type="InterPro" id="IPR051202">
    <property type="entry name" value="Peptidase_C40"/>
</dbReference>
<dbReference type="PANTHER" id="PTHR47053:SF1">
    <property type="entry name" value="MUREIN DD-ENDOPEPTIDASE MEPH-RELATED"/>
    <property type="match status" value="1"/>
</dbReference>
<keyword evidence="9" id="KW-1185">Reference proteome</keyword>
<feature type="domain" description="NlpC/P60" evidence="7">
    <location>
        <begin position="222"/>
        <end position="344"/>
    </location>
</feature>
<evidence type="ECO:0000259" key="7">
    <source>
        <dbReference type="PROSITE" id="PS51935"/>
    </source>
</evidence>
<accession>A0ABS4GQM2</accession>
<feature type="chain" id="PRO_5046309199" evidence="5">
    <location>
        <begin position="24"/>
        <end position="345"/>
    </location>
</feature>
<gene>
    <name evidence="8" type="ORF">J2Z37_002561</name>
</gene>
<dbReference type="GO" id="GO:0016787">
    <property type="term" value="F:hydrolase activity"/>
    <property type="evidence" value="ECO:0007669"/>
    <property type="project" value="UniProtKB-KW"/>
</dbReference>
<sequence length="345" mass="37808">MKRLLTILTAGCLALSIFQPVAAAKVYQFEDAGQIPWAATSIEKLYQEGIVKGLTEKSFEPMAPITRAQLSAILAPLINEKVKEKDFPFQDISEKDWFYGPVKKLYSMGMIKGVSETVFDPNRQLTKEEAAVILARTFHYPQSSQALEFDDASGISPSAVEAVKSGVKKGVFKGTNGKFQPKKLITRAEVAVILHLTLFGEPAAYEPPPKPVIKKLASRSSDMLNQRLTKAVQSAMGVPYRYGGTSTKGFDCSGFTQYVFKQVGVDLPRDSRSQYSEGSAVSMKEMEKGDLIFFDTGGGEISHVGIYMGNNKMAHAPSSGGSTRVDSLDWYIENYKVVGVKRVTS</sequence>
<protein>
    <submittedName>
        <fullName evidence="8">Cell wall-associated NlpC family hydrolase</fullName>
    </submittedName>
</protein>
<name>A0ABS4GQM2_9BACL</name>
<dbReference type="PANTHER" id="PTHR47053">
    <property type="entry name" value="MUREIN DD-ENDOPEPTIDASE MEPH-RELATED"/>
    <property type="match status" value="1"/>
</dbReference>
<keyword evidence="3 8" id="KW-0378">Hydrolase</keyword>
<dbReference type="PROSITE" id="PS51935">
    <property type="entry name" value="NLPC_P60"/>
    <property type="match status" value="1"/>
</dbReference>
<comment type="caution">
    <text evidence="8">The sequence shown here is derived from an EMBL/GenBank/DDBJ whole genome shotgun (WGS) entry which is preliminary data.</text>
</comment>
<dbReference type="Pfam" id="PF00877">
    <property type="entry name" value="NLPC_P60"/>
    <property type="match status" value="1"/>
</dbReference>
<reference evidence="8 9" key="1">
    <citation type="submission" date="2021-03" db="EMBL/GenBank/DDBJ databases">
        <title>Genomic Encyclopedia of Type Strains, Phase IV (KMG-IV): sequencing the most valuable type-strain genomes for metagenomic binning, comparative biology and taxonomic classification.</title>
        <authorList>
            <person name="Goeker M."/>
        </authorList>
    </citation>
    <scope>NUCLEOTIDE SEQUENCE [LARGE SCALE GENOMIC DNA]</scope>
    <source>
        <strain evidence="8 9">DSM 24738</strain>
    </source>
</reference>
<dbReference type="InterPro" id="IPR000064">
    <property type="entry name" value="NLP_P60_dom"/>
</dbReference>
<comment type="similarity">
    <text evidence="1">Belongs to the peptidase C40 family.</text>
</comment>
<dbReference type="InterPro" id="IPR001119">
    <property type="entry name" value="SLH_dom"/>
</dbReference>
<dbReference type="InterPro" id="IPR038765">
    <property type="entry name" value="Papain-like_cys_pep_sf"/>
</dbReference>